<gene>
    <name evidence="1" type="ORF">JFY71_04495</name>
</gene>
<organism evidence="1 2">
    <name type="scientific">Miniphocaeibacter halophilus</name>
    <dbReference type="NCBI Taxonomy" id="2931922"/>
    <lineage>
        <taxon>Bacteria</taxon>
        <taxon>Bacillati</taxon>
        <taxon>Bacillota</taxon>
        <taxon>Tissierellia</taxon>
        <taxon>Tissierellales</taxon>
        <taxon>Peptoniphilaceae</taxon>
        <taxon>Miniphocaeibacter</taxon>
    </lineage>
</organism>
<evidence type="ECO:0000313" key="1">
    <source>
        <dbReference type="EMBL" id="QQK08797.1"/>
    </source>
</evidence>
<accession>A0AC61MT58</accession>
<dbReference type="EMBL" id="CP066744">
    <property type="protein sequence ID" value="QQK08797.1"/>
    <property type="molecule type" value="Genomic_DNA"/>
</dbReference>
<sequence>MKYKDIEIENNRVITKLNKENYRIYDILSIYLNLDEEIDKTKILIKNDIVNMLYDGQVRGQSWEEVIGKDYKKFADEIKNNRKKDIGKSSVLYYLYNIFLIIFVTLIINLFFKLDDGIGENIIVGSEWLMMVLIIIPYLYLYNKFATRIKKGGFIGFLLMFLILLPINLLDNFVLFEIKINVKLYFIAIILSIILFIYFHRAYKKNLNDLLSGNK</sequence>
<proteinExistence type="predicted"/>
<reference evidence="1 2" key="1">
    <citation type="journal article" date="2022" name="Int. J. Syst. Evol. Microbiol.">
        <title>Miniphocaeibacter halophilus sp. nov., an ammonium-tolerant acetate-producing bacterium isolated from a biogas system.</title>
        <authorList>
            <person name="Schnurer A."/>
            <person name="Singh A."/>
            <person name="Bi S."/>
            <person name="Qiao W."/>
            <person name="Westerholm M."/>
        </authorList>
    </citation>
    <scope>NUCLEOTIDE SEQUENCE [LARGE SCALE GENOMIC DNA]</scope>
    <source>
        <strain evidence="1 2">AMB_01</strain>
    </source>
</reference>
<evidence type="ECO:0000313" key="2">
    <source>
        <dbReference type="Proteomes" id="UP000595814"/>
    </source>
</evidence>
<name>A0AC61MT58_9FIRM</name>
<protein>
    <submittedName>
        <fullName evidence="1">Uncharacterized protein</fullName>
    </submittedName>
</protein>
<keyword evidence="2" id="KW-1185">Reference proteome</keyword>
<dbReference type="Proteomes" id="UP000595814">
    <property type="component" value="Chromosome"/>
</dbReference>